<dbReference type="KEGG" id="xya:ET471_00770"/>
<organism evidence="1 2">
    <name type="scientific">Xylanimonas protaetiae</name>
    <dbReference type="NCBI Taxonomy" id="2509457"/>
    <lineage>
        <taxon>Bacteria</taxon>
        <taxon>Bacillati</taxon>
        <taxon>Actinomycetota</taxon>
        <taxon>Actinomycetes</taxon>
        <taxon>Micrococcales</taxon>
        <taxon>Promicromonosporaceae</taxon>
        <taxon>Xylanimonas</taxon>
    </lineage>
</organism>
<name>A0A4P6FDU2_9MICO</name>
<keyword evidence="2" id="KW-1185">Reference proteome</keyword>
<accession>A0A4P6FDU2</accession>
<gene>
    <name evidence="1" type="ORF">ET471_00770</name>
</gene>
<protein>
    <recommendedName>
        <fullName evidence="3">ATP/GTP-binding protein</fullName>
    </recommendedName>
</protein>
<dbReference type="OrthoDB" id="3742379at2"/>
<sequence>MDPQPAADDPLWARHSPDDGGAVYGCYQPLPVDVDVYLWLLNPPPAAAAGPSPRQVAEMAIDEMQLQAIEIGIVPEPRPGYIGIVGQPVWMWAVSPGPSTVGPVTASASAGGITITATATIHRITWTMGDGGTVVCTGPGTPFTDALAGHASPDCGYVYTTSSAGLPGDMFTVTATSDWVIDWAGAGQTGTIRMDELQRSVRIAVGEAQVLVTS</sequence>
<dbReference type="RefSeq" id="WP_129186160.1">
    <property type="nucleotide sequence ID" value="NZ_CP035493.1"/>
</dbReference>
<dbReference type="EMBL" id="CP035493">
    <property type="protein sequence ID" value="QAY68758.1"/>
    <property type="molecule type" value="Genomic_DNA"/>
</dbReference>
<proteinExistence type="predicted"/>
<reference evidence="1 2" key="1">
    <citation type="submission" date="2019-01" db="EMBL/GenBank/DDBJ databases">
        <title>Genome sequencing of strain FW10M-9.</title>
        <authorList>
            <person name="Heo J."/>
            <person name="Kim S.-J."/>
            <person name="Kim J.-S."/>
            <person name="Hong S.-B."/>
            <person name="Kwon S.-W."/>
        </authorList>
    </citation>
    <scope>NUCLEOTIDE SEQUENCE [LARGE SCALE GENOMIC DNA]</scope>
    <source>
        <strain evidence="1 2">FW10M-9</strain>
    </source>
</reference>
<evidence type="ECO:0008006" key="3">
    <source>
        <dbReference type="Google" id="ProtNLM"/>
    </source>
</evidence>
<dbReference type="Proteomes" id="UP000292118">
    <property type="component" value="Chromosome"/>
</dbReference>
<dbReference type="AlphaFoldDB" id="A0A4P6FDU2"/>
<evidence type="ECO:0000313" key="2">
    <source>
        <dbReference type="Proteomes" id="UP000292118"/>
    </source>
</evidence>
<evidence type="ECO:0000313" key="1">
    <source>
        <dbReference type="EMBL" id="QAY68758.1"/>
    </source>
</evidence>